<keyword evidence="1 2" id="KW-0808">Transferase</keyword>
<dbReference type="AlphaFoldDB" id="A0A4R3LYR6"/>
<dbReference type="InterPro" id="IPR050483">
    <property type="entry name" value="CoA-transferase_III_domain"/>
</dbReference>
<dbReference type="PANTHER" id="PTHR48207">
    <property type="entry name" value="SUCCINATE--HYDROXYMETHYLGLUTARATE COA-TRANSFERASE"/>
    <property type="match status" value="1"/>
</dbReference>
<name>A0A4R3LYR6_9HYPH</name>
<evidence type="ECO:0000313" key="3">
    <source>
        <dbReference type="Proteomes" id="UP000294664"/>
    </source>
</evidence>
<dbReference type="GO" id="GO:0008410">
    <property type="term" value="F:CoA-transferase activity"/>
    <property type="evidence" value="ECO:0007669"/>
    <property type="project" value="TreeGrafter"/>
</dbReference>
<organism evidence="2 3">
    <name type="scientific">Aquabacter spiritensis</name>
    <dbReference type="NCBI Taxonomy" id="933073"/>
    <lineage>
        <taxon>Bacteria</taxon>
        <taxon>Pseudomonadati</taxon>
        <taxon>Pseudomonadota</taxon>
        <taxon>Alphaproteobacteria</taxon>
        <taxon>Hyphomicrobiales</taxon>
        <taxon>Xanthobacteraceae</taxon>
        <taxon>Aquabacter</taxon>
    </lineage>
</organism>
<dbReference type="RefSeq" id="WP_132031089.1">
    <property type="nucleotide sequence ID" value="NZ_SMAI01000005.1"/>
</dbReference>
<proteinExistence type="predicted"/>
<dbReference type="InterPro" id="IPR023606">
    <property type="entry name" value="CoA-Trfase_III_dom_1_sf"/>
</dbReference>
<accession>A0A4R3LYR6</accession>
<dbReference type="Gene3D" id="3.30.1540.10">
    <property type="entry name" value="formyl-coa transferase, domain 3"/>
    <property type="match status" value="2"/>
</dbReference>
<dbReference type="Proteomes" id="UP000294664">
    <property type="component" value="Unassembled WGS sequence"/>
</dbReference>
<dbReference type="InterPro" id="IPR003673">
    <property type="entry name" value="CoA-Trfase_fam_III"/>
</dbReference>
<dbReference type="EMBL" id="SMAI01000005">
    <property type="protein sequence ID" value="TCT04999.1"/>
    <property type="molecule type" value="Genomic_DNA"/>
</dbReference>
<gene>
    <name evidence="2" type="ORF">EDC64_10530</name>
</gene>
<keyword evidence="3" id="KW-1185">Reference proteome</keyword>
<protein>
    <submittedName>
        <fullName evidence="2">Crotonobetainyl-CoA:carnitine CoA-transferase CaiB-like acyl-CoA transferase</fullName>
    </submittedName>
</protein>
<reference evidence="2 3" key="1">
    <citation type="submission" date="2019-03" db="EMBL/GenBank/DDBJ databases">
        <title>Genomic Encyclopedia of Type Strains, Phase IV (KMG-IV): sequencing the most valuable type-strain genomes for metagenomic binning, comparative biology and taxonomic classification.</title>
        <authorList>
            <person name="Goeker M."/>
        </authorList>
    </citation>
    <scope>NUCLEOTIDE SEQUENCE [LARGE SCALE GENOMIC DNA]</scope>
    <source>
        <strain evidence="2 3">DSM 9035</strain>
    </source>
</reference>
<dbReference type="PANTHER" id="PTHR48207:SF3">
    <property type="entry name" value="SUCCINATE--HYDROXYMETHYLGLUTARATE COA-TRANSFERASE"/>
    <property type="match status" value="1"/>
</dbReference>
<evidence type="ECO:0000256" key="1">
    <source>
        <dbReference type="ARBA" id="ARBA00022679"/>
    </source>
</evidence>
<dbReference type="Pfam" id="PF02515">
    <property type="entry name" value="CoA_transf_3"/>
    <property type="match status" value="2"/>
</dbReference>
<dbReference type="InterPro" id="IPR044855">
    <property type="entry name" value="CoA-Trfase_III_dom3_sf"/>
</dbReference>
<dbReference type="SUPFAM" id="SSF89796">
    <property type="entry name" value="CoA-transferase family III (CaiB/BaiF)"/>
    <property type="match status" value="2"/>
</dbReference>
<comment type="caution">
    <text evidence="2">The sequence shown here is derived from an EMBL/GenBank/DDBJ whole genome shotgun (WGS) entry which is preliminary data.</text>
</comment>
<evidence type="ECO:0000313" key="2">
    <source>
        <dbReference type="EMBL" id="TCT04999.1"/>
    </source>
</evidence>
<sequence length="824" mass="87895">MAGAADQAPAPLRGVRVVELGAVPAGAYCARIFADFGAEVVKIEPPEGDPLRRRGPRLAIGPGAEEGCHFGFLNAGKQSAVVDPSDPAACTRLHALLSTADVVIETLGEAERRALGLDHDALRAEAPDLVIVAASWFGESGPYRDFRATDTVCRALAGLVYLVGPKDGPPTPILDYQADIVGGLTAFIPAMAALQSGGGRRFEVSVFEAAIALADYNIALDWGAGRRDTRWGQNRFWPNYPLGIFRCKGGGWIGVTIVTPVQWAAFCTLLDMPDLIGDPAYAVNRDRIAVADALQARFAPAFLTRTAEDWLAIALEERLPFVIVPDMADLLADPEHRRRAVFARVRHGAADYDMPASPLRLTRTPPARDLRVPAFGGALADWTAPAVRRAPPRPKGHLPLEGVRVVDMAMGWAGPHATRHLADLGADVIKIEACQYPDWWRGVDNRPVVIAQRLYEKSSYFNVMNRNKRGITLDLTTPEGVALVRDLVRRSDIVVENYSAGVLTKLGLDYTALRTVKPDIVMVSMPAFAGDGPLRELRAYGSTLEQASGVPSVTGDPDGPPGMSHIAYGDPIGGLNAAAAILIALAHRTWTGAGQRIDLSQVECMLTMAAPWIIECSATGRVPPRTGTRHPAYAPFGAFPCRDPDSWVFVAVEDDAQWAALAALLGPAFASPDFATLDQRRARLDEIEAALAAWTCRHTPDAAMLTLQAAGIAAGAVRSPVDLLDDPHLAARGYWQVLRRAYVDHQPNPSPAFREDGRPLPIVRAAPTLGADNAAVLQGVLGLTDTDLARLAAAGIIGTDAVPPNLRKARAAIGAPRPAPAGAG</sequence>
<dbReference type="Gene3D" id="3.40.50.10540">
    <property type="entry name" value="Crotonobetainyl-coa:carnitine coa-transferase, domain 1"/>
    <property type="match status" value="2"/>
</dbReference>
<dbReference type="OrthoDB" id="5720311at2"/>